<dbReference type="AlphaFoldDB" id="A0A5M8PKF1"/>
<dbReference type="Gene3D" id="3.30.60.90">
    <property type="match status" value="1"/>
</dbReference>
<dbReference type="Pfam" id="PF24883">
    <property type="entry name" value="NPHP3_N"/>
    <property type="match status" value="1"/>
</dbReference>
<dbReference type="PROSITE" id="PS50088">
    <property type="entry name" value="ANK_REPEAT"/>
    <property type="match status" value="3"/>
</dbReference>
<dbReference type="PROSITE" id="PS50297">
    <property type="entry name" value="ANK_REP_REGION"/>
    <property type="match status" value="2"/>
</dbReference>
<dbReference type="InterPro" id="IPR000433">
    <property type="entry name" value="Znf_ZZ"/>
</dbReference>
<dbReference type="Pfam" id="PF12796">
    <property type="entry name" value="Ank_2"/>
    <property type="match status" value="1"/>
</dbReference>
<dbReference type="Gene3D" id="3.40.50.300">
    <property type="entry name" value="P-loop containing nucleotide triphosphate hydrolases"/>
    <property type="match status" value="1"/>
</dbReference>
<reference evidence="9 10" key="1">
    <citation type="submission" date="2019-09" db="EMBL/GenBank/DDBJ databases">
        <title>The hologenome of the rock-dwelling lichen Lasallia pustulata.</title>
        <authorList>
            <person name="Greshake Tzovaras B."/>
            <person name="Segers F."/>
            <person name="Bicker A."/>
            <person name="Dal Grande F."/>
            <person name="Otte J."/>
            <person name="Hankeln T."/>
            <person name="Schmitt I."/>
            <person name="Ebersberger I."/>
        </authorList>
    </citation>
    <scope>NUCLEOTIDE SEQUENCE [LARGE SCALE GENOMIC DNA]</scope>
    <source>
        <strain evidence="9">A1-1</strain>
    </source>
</reference>
<dbReference type="CDD" id="cd02249">
    <property type="entry name" value="ZZ"/>
    <property type="match status" value="1"/>
</dbReference>
<evidence type="ECO:0000259" key="7">
    <source>
        <dbReference type="Pfam" id="PF00569"/>
    </source>
</evidence>
<feature type="repeat" description="ANK" evidence="5">
    <location>
        <begin position="656"/>
        <end position="688"/>
    </location>
</feature>
<feature type="repeat" description="ANK" evidence="5">
    <location>
        <begin position="689"/>
        <end position="721"/>
    </location>
</feature>
<evidence type="ECO:0000256" key="6">
    <source>
        <dbReference type="SAM" id="Coils"/>
    </source>
</evidence>
<evidence type="ECO:0000256" key="3">
    <source>
        <dbReference type="ARBA" id="ARBA00022771"/>
    </source>
</evidence>
<dbReference type="Pfam" id="PF00569">
    <property type="entry name" value="ZZ"/>
    <property type="match status" value="1"/>
</dbReference>
<dbReference type="SUPFAM" id="SSF52540">
    <property type="entry name" value="P-loop containing nucleoside triphosphate hydrolases"/>
    <property type="match status" value="1"/>
</dbReference>
<dbReference type="Proteomes" id="UP000324767">
    <property type="component" value="Unassembled WGS sequence"/>
</dbReference>
<dbReference type="SUPFAM" id="SSF48403">
    <property type="entry name" value="Ankyrin repeat"/>
    <property type="match status" value="1"/>
</dbReference>
<dbReference type="PANTHER" id="PTHR10039">
    <property type="entry name" value="AMELOGENIN"/>
    <property type="match status" value="1"/>
</dbReference>
<keyword evidence="1" id="KW-0479">Metal-binding</keyword>
<dbReference type="Gene3D" id="1.25.40.20">
    <property type="entry name" value="Ankyrin repeat-containing domain"/>
    <property type="match status" value="1"/>
</dbReference>
<gene>
    <name evidence="9" type="ORF">FRX48_06536</name>
</gene>
<evidence type="ECO:0000256" key="5">
    <source>
        <dbReference type="PROSITE-ProRule" id="PRU00023"/>
    </source>
</evidence>
<feature type="domain" description="Nephrocystin 3-like N-terminal" evidence="8">
    <location>
        <begin position="207"/>
        <end position="360"/>
    </location>
</feature>
<accession>A0A5M8PKF1</accession>
<evidence type="ECO:0000313" key="10">
    <source>
        <dbReference type="Proteomes" id="UP000324767"/>
    </source>
</evidence>
<dbReference type="InterPro" id="IPR036770">
    <property type="entry name" value="Ankyrin_rpt-contain_sf"/>
</dbReference>
<dbReference type="GO" id="GO:0008270">
    <property type="term" value="F:zinc ion binding"/>
    <property type="evidence" value="ECO:0007669"/>
    <property type="project" value="UniProtKB-KW"/>
</dbReference>
<name>A0A5M8PKF1_9LECA</name>
<dbReference type="InterPro" id="IPR043145">
    <property type="entry name" value="Znf_ZZ_sf"/>
</dbReference>
<feature type="coiled-coil region" evidence="6">
    <location>
        <begin position="31"/>
        <end position="65"/>
    </location>
</feature>
<dbReference type="PANTHER" id="PTHR10039:SF16">
    <property type="entry name" value="GPI INOSITOL-DEACYLASE"/>
    <property type="match status" value="1"/>
</dbReference>
<evidence type="ECO:0000259" key="8">
    <source>
        <dbReference type="Pfam" id="PF24883"/>
    </source>
</evidence>
<keyword evidence="5" id="KW-0040">ANK repeat</keyword>
<evidence type="ECO:0000256" key="1">
    <source>
        <dbReference type="ARBA" id="ARBA00022723"/>
    </source>
</evidence>
<dbReference type="InterPro" id="IPR027417">
    <property type="entry name" value="P-loop_NTPase"/>
</dbReference>
<dbReference type="SUPFAM" id="SSF57850">
    <property type="entry name" value="RING/U-box"/>
    <property type="match status" value="1"/>
</dbReference>
<keyword evidence="6" id="KW-0175">Coiled coil</keyword>
<dbReference type="EMBL" id="VXIT01000010">
    <property type="protein sequence ID" value="KAA6409923.1"/>
    <property type="molecule type" value="Genomic_DNA"/>
</dbReference>
<keyword evidence="2" id="KW-0677">Repeat</keyword>
<sequence length="865" mass="96493">MAELALVSSIIAVIQISQDVITQAYKYGQAVKNAKEDMQRVQAEVQDLEDILGKLKDLAERAKASGRSLTLWPTLVSLQDPTSSLHKCQKELEKLQPGLAPVGCWEKFKARALWPHKQNGIYQILDTIRQQKVHLAEALNIDQTGQVFETAQVVEDTAKLQIAHKDVSQSTEAKVKGLKDDRIIRWLCSTDASINHVAAIDKRMKSTGQWFLESTEYHSWKHGSSSFLWLHGPSGCGKTVLCSTIVEDTCASFEASPVAFYYFDITDREKQKVSSLLRSILGQLCTKMAAVPKTVSALYETYKLGSHIPQQPLIDTLDSILPQIDKSHVFIDALDECEDTDQLLKAIKKLHGNLQILVTSQKQSKLSDTLQGIATEISIQSEVIDRDIGLHVQESLNDGKLRQWKNDPIKDKIINTLQDGAGGSFRWVSCQIDSLGGCSSEDDVRSALEDLPRDLNHTYDRILKRIYDQDQRSKGKTAAKIKAALQWLAFARRPLLLEEVVEAAVINPEHPFEISARILLEPHFISDSCSSLVVITASTRRGCEKLEELKFAHPSVQRYLTSERIQSSGEHASSFSFSFSETDAHSFIGRSCLRYLLHFDKPETLNPKTLLTFPLAKYSAELWVDHYTAIGDNPDRTRLDDLGIDRGLDAWALDKQGRSYLHLASDSGDIQTIKMFLDLGLDPGALDKQGRNCLHHAASSGQAPAVVRLLTEGLSSNCADRDGWTPLHWAAKGTPSGREEQGDLIIRYLLDAGADPKLKTTDGWTPHSVASFHHQTKLLPLLAASECEHGDEGHNKMGPSRRHYGVFCDGCSMGIYGLRYRCLDCARPPGFDFCFKCNYSVAETHPDHKFEVFEAPEEDSLDVEF</sequence>
<keyword evidence="3" id="KW-0863">Zinc-finger</keyword>
<evidence type="ECO:0000256" key="2">
    <source>
        <dbReference type="ARBA" id="ARBA00022737"/>
    </source>
</evidence>
<keyword evidence="4" id="KW-0862">Zinc</keyword>
<feature type="repeat" description="ANK" evidence="5">
    <location>
        <begin position="722"/>
        <end position="761"/>
    </location>
</feature>
<organism evidence="9 10">
    <name type="scientific">Lasallia pustulata</name>
    <dbReference type="NCBI Taxonomy" id="136370"/>
    <lineage>
        <taxon>Eukaryota</taxon>
        <taxon>Fungi</taxon>
        <taxon>Dikarya</taxon>
        <taxon>Ascomycota</taxon>
        <taxon>Pezizomycotina</taxon>
        <taxon>Lecanoromycetes</taxon>
        <taxon>OSLEUM clade</taxon>
        <taxon>Umbilicariomycetidae</taxon>
        <taxon>Umbilicariales</taxon>
        <taxon>Umbilicariaceae</taxon>
        <taxon>Lasallia</taxon>
    </lineage>
</organism>
<evidence type="ECO:0000313" key="9">
    <source>
        <dbReference type="EMBL" id="KAA6409923.1"/>
    </source>
</evidence>
<protein>
    <recommendedName>
        <fullName evidence="11">P-loop containing nucleoside triphosphate hydrolase</fullName>
    </recommendedName>
</protein>
<feature type="domain" description="ZZ-type" evidence="7">
    <location>
        <begin position="803"/>
        <end position="848"/>
    </location>
</feature>
<proteinExistence type="predicted"/>
<comment type="caution">
    <text evidence="9">The sequence shown here is derived from an EMBL/GenBank/DDBJ whole genome shotgun (WGS) entry which is preliminary data.</text>
</comment>
<dbReference type="OrthoDB" id="1577640at2759"/>
<evidence type="ECO:0000256" key="4">
    <source>
        <dbReference type="ARBA" id="ARBA00022833"/>
    </source>
</evidence>
<dbReference type="InterPro" id="IPR056884">
    <property type="entry name" value="NPHP3-like_N"/>
</dbReference>
<evidence type="ECO:0008006" key="11">
    <source>
        <dbReference type="Google" id="ProtNLM"/>
    </source>
</evidence>
<dbReference type="InterPro" id="IPR002110">
    <property type="entry name" value="Ankyrin_rpt"/>
</dbReference>
<dbReference type="SMART" id="SM00248">
    <property type="entry name" value="ANK"/>
    <property type="match status" value="3"/>
</dbReference>